<keyword evidence="3 9" id="KW-1003">Cell membrane</keyword>
<organism evidence="12 13">
    <name type="scientific">Candidatus Filomicrobium marinum</name>
    <dbReference type="NCBI Taxonomy" id="1608628"/>
    <lineage>
        <taxon>Bacteria</taxon>
        <taxon>Pseudomonadati</taxon>
        <taxon>Pseudomonadota</taxon>
        <taxon>Alphaproteobacteria</taxon>
        <taxon>Hyphomicrobiales</taxon>
        <taxon>Hyphomicrobiaceae</taxon>
        <taxon>Filomicrobium</taxon>
    </lineage>
</organism>
<keyword evidence="5 9" id="KW-0653">Protein transport</keyword>
<evidence type="ECO:0000313" key="13">
    <source>
        <dbReference type="Proteomes" id="UP000033187"/>
    </source>
</evidence>
<comment type="subcellular location">
    <subcellularLocation>
        <location evidence="9">Cell membrane</location>
        <topology evidence="9">Single-pass membrane protein</topology>
    </subcellularLocation>
    <subcellularLocation>
        <location evidence="1">Membrane</location>
        <topology evidence="1">Single-pass membrane protein</topology>
    </subcellularLocation>
</comment>
<evidence type="ECO:0000256" key="5">
    <source>
        <dbReference type="ARBA" id="ARBA00022927"/>
    </source>
</evidence>
<feature type="compositionally biased region" description="Polar residues" evidence="10">
    <location>
        <begin position="114"/>
        <end position="123"/>
    </location>
</feature>
<evidence type="ECO:0000256" key="2">
    <source>
        <dbReference type="ARBA" id="ARBA00022448"/>
    </source>
</evidence>
<evidence type="ECO:0000256" key="9">
    <source>
        <dbReference type="HAMAP-Rule" id="MF_00237"/>
    </source>
</evidence>
<evidence type="ECO:0000256" key="7">
    <source>
        <dbReference type="ARBA" id="ARBA00023010"/>
    </source>
</evidence>
<evidence type="ECO:0000256" key="1">
    <source>
        <dbReference type="ARBA" id="ARBA00004167"/>
    </source>
</evidence>
<dbReference type="Gene3D" id="1.20.5.3310">
    <property type="match status" value="1"/>
</dbReference>
<feature type="transmembrane region" description="Helical" evidence="11">
    <location>
        <begin position="6"/>
        <end position="25"/>
    </location>
</feature>
<dbReference type="KEGG" id="fiy:BN1229_v1_2607"/>
<dbReference type="Proteomes" id="UP000033187">
    <property type="component" value="Chromosome 1"/>
</dbReference>
<feature type="region of interest" description="Disordered" evidence="10">
    <location>
        <begin position="101"/>
        <end position="158"/>
    </location>
</feature>
<comment type="similarity">
    <text evidence="9">Belongs to the TatB family.</text>
</comment>
<dbReference type="Pfam" id="PF02416">
    <property type="entry name" value="TatA_B_E"/>
    <property type="match status" value="1"/>
</dbReference>
<comment type="subunit">
    <text evidence="9">The Tat system comprises two distinct complexes: a TatABC complex, containing multiple copies of TatA, TatB and TatC subunits, and a separate TatA complex, containing only TatA subunits. Substrates initially bind to the TatABC complex, which probably triggers association of the separate TatA complex to form the active translocon.</text>
</comment>
<dbReference type="PRINTS" id="PR01506">
    <property type="entry name" value="TATBPROTEIN"/>
</dbReference>
<evidence type="ECO:0000256" key="6">
    <source>
        <dbReference type="ARBA" id="ARBA00022989"/>
    </source>
</evidence>
<dbReference type="NCBIfam" id="TIGR01410">
    <property type="entry name" value="tatB"/>
    <property type="match status" value="1"/>
</dbReference>
<gene>
    <name evidence="9 12" type="primary">tatB</name>
    <name evidence="12" type="ORF">YBN1229_v1_2607</name>
</gene>
<feature type="compositionally biased region" description="Low complexity" evidence="10">
    <location>
        <begin position="130"/>
        <end position="150"/>
    </location>
</feature>
<dbReference type="GO" id="GO:0043953">
    <property type="term" value="P:protein transport by the Tat complex"/>
    <property type="evidence" value="ECO:0007669"/>
    <property type="project" value="UniProtKB-UniRule"/>
</dbReference>
<dbReference type="InterPro" id="IPR018448">
    <property type="entry name" value="TatB"/>
</dbReference>
<accession>A0A0D6JGP6</accession>
<keyword evidence="7 9" id="KW-0811">Translocation</keyword>
<evidence type="ECO:0000256" key="4">
    <source>
        <dbReference type="ARBA" id="ARBA00022692"/>
    </source>
</evidence>
<dbReference type="HAMAP" id="MF_00237">
    <property type="entry name" value="TatB"/>
    <property type="match status" value="1"/>
</dbReference>
<dbReference type="GO" id="GO:0008320">
    <property type="term" value="F:protein transmembrane transporter activity"/>
    <property type="evidence" value="ECO:0007669"/>
    <property type="project" value="UniProtKB-UniRule"/>
</dbReference>
<keyword evidence="4 9" id="KW-0812">Transmembrane</keyword>
<sequence>MFDIGWSELLILGIITLLFVGPKELPVFLRTIGRFTSVVRKQAAEFRAQFDEAMRDTELDQIRKDVAGLRDEVSSTVRQAKSSVESELAEATREADIVAKSAQTPALPKAGSTEAASAVQTETVDAPQKAPEAVAEPVPVAVPAGTAVPTQQEEKSRL</sequence>
<evidence type="ECO:0000256" key="3">
    <source>
        <dbReference type="ARBA" id="ARBA00022475"/>
    </source>
</evidence>
<protein>
    <recommendedName>
        <fullName evidence="9">Sec-independent protein translocase protein TatB</fullName>
    </recommendedName>
</protein>
<dbReference type="AlphaFoldDB" id="A0A0D6JGP6"/>
<comment type="function">
    <text evidence="9">Part of the twin-arginine translocation (Tat) system that transports large folded proteins containing a characteristic twin-arginine motif in their signal peptide across membranes. Together with TatC, TatB is part of a receptor directly interacting with Tat signal peptides. TatB may form an oligomeric binding site that transiently accommodates folded Tat precursor proteins before their translocation.</text>
</comment>
<name>A0A0D6JGP6_9HYPH</name>
<dbReference type="KEGG" id="fil:BN1229_v1_3314"/>
<keyword evidence="6 9" id="KW-1133">Transmembrane helix</keyword>
<dbReference type="InterPro" id="IPR003369">
    <property type="entry name" value="TatA/B/E"/>
</dbReference>
<dbReference type="EMBL" id="LN829119">
    <property type="protein sequence ID" value="CPR20433.1"/>
    <property type="molecule type" value="Genomic_DNA"/>
</dbReference>
<dbReference type="OrthoDB" id="7206969at2"/>
<evidence type="ECO:0000313" key="12">
    <source>
        <dbReference type="EMBL" id="CPR20433.1"/>
    </source>
</evidence>
<evidence type="ECO:0000256" key="11">
    <source>
        <dbReference type="SAM" id="Phobius"/>
    </source>
</evidence>
<keyword evidence="2 9" id="KW-0813">Transport</keyword>
<dbReference type="GO" id="GO:0033281">
    <property type="term" value="C:TAT protein transport complex"/>
    <property type="evidence" value="ECO:0007669"/>
    <property type="project" value="UniProtKB-UniRule"/>
</dbReference>
<dbReference type="RefSeq" id="WP_052743900.1">
    <property type="nucleotide sequence ID" value="NZ_LN829118.1"/>
</dbReference>
<keyword evidence="13" id="KW-1185">Reference proteome</keyword>
<evidence type="ECO:0000256" key="8">
    <source>
        <dbReference type="ARBA" id="ARBA00023136"/>
    </source>
</evidence>
<keyword evidence="8 9" id="KW-0472">Membrane</keyword>
<proteinExistence type="inferred from homology"/>
<reference evidence="13" key="1">
    <citation type="submission" date="2015-02" db="EMBL/GenBank/DDBJ databases">
        <authorList>
            <person name="Chooi Y.-H."/>
        </authorList>
    </citation>
    <scope>NUCLEOTIDE SEQUENCE [LARGE SCALE GENOMIC DNA]</scope>
    <source>
        <strain evidence="13">strain Y</strain>
    </source>
</reference>
<evidence type="ECO:0000256" key="10">
    <source>
        <dbReference type="SAM" id="MobiDB-lite"/>
    </source>
</evidence>